<gene>
    <name evidence="5" type="ORF">PWYN_22830</name>
</gene>
<dbReference type="EMBL" id="JQCR01000003">
    <property type="protein sequence ID" value="KGE17441.1"/>
    <property type="molecule type" value="Genomic_DNA"/>
</dbReference>
<dbReference type="AlphaFoldDB" id="A0A098M5Z2"/>
<dbReference type="eggNOG" id="COG2207">
    <property type="taxonomic scope" value="Bacteria"/>
</dbReference>
<dbReference type="InterPro" id="IPR018060">
    <property type="entry name" value="HTH_AraC"/>
</dbReference>
<keyword evidence="3" id="KW-0804">Transcription</keyword>
<dbReference type="PROSITE" id="PS01124">
    <property type="entry name" value="HTH_ARAC_FAMILY_2"/>
    <property type="match status" value="1"/>
</dbReference>
<evidence type="ECO:0000256" key="1">
    <source>
        <dbReference type="ARBA" id="ARBA00023015"/>
    </source>
</evidence>
<dbReference type="PROSITE" id="PS00041">
    <property type="entry name" value="HTH_ARAC_FAMILY_1"/>
    <property type="match status" value="1"/>
</dbReference>
<evidence type="ECO:0000313" key="5">
    <source>
        <dbReference type="EMBL" id="KGE17441.1"/>
    </source>
</evidence>
<reference evidence="5 6" key="1">
    <citation type="submission" date="2014-08" db="EMBL/GenBank/DDBJ databases">
        <authorList>
            <person name="den Bakker H.C."/>
        </authorList>
    </citation>
    <scope>NUCLEOTIDE SEQUENCE [LARGE SCALE GENOMIC DNA]</scope>
    <source>
        <strain evidence="5 6">DSM 18334</strain>
    </source>
</reference>
<organism evidence="5 6">
    <name type="scientific">Paenibacillus wynnii</name>
    <dbReference type="NCBI Taxonomy" id="268407"/>
    <lineage>
        <taxon>Bacteria</taxon>
        <taxon>Bacillati</taxon>
        <taxon>Bacillota</taxon>
        <taxon>Bacilli</taxon>
        <taxon>Bacillales</taxon>
        <taxon>Paenibacillaceae</taxon>
        <taxon>Paenibacillus</taxon>
    </lineage>
</organism>
<evidence type="ECO:0000313" key="6">
    <source>
        <dbReference type="Proteomes" id="UP000029734"/>
    </source>
</evidence>
<dbReference type="Pfam" id="PF02311">
    <property type="entry name" value="AraC_binding"/>
    <property type="match status" value="1"/>
</dbReference>
<accession>A0A098M5Z2</accession>
<feature type="domain" description="HTH araC/xylS-type" evidence="4">
    <location>
        <begin position="184"/>
        <end position="282"/>
    </location>
</feature>
<dbReference type="PANTHER" id="PTHR43280">
    <property type="entry name" value="ARAC-FAMILY TRANSCRIPTIONAL REGULATOR"/>
    <property type="match status" value="1"/>
</dbReference>
<dbReference type="Pfam" id="PF12833">
    <property type="entry name" value="HTH_18"/>
    <property type="match status" value="1"/>
</dbReference>
<keyword evidence="6" id="KW-1185">Reference proteome</keyword>
<keyword evidence="2" id="KW-0238">DNA-binding</keyword>
<proteinExistence type="predicted"/>
<dbReference type="GO" id="GO:0003700">
    <property type="term" value="F:DNA-binding transcription factor activity"/>
    <property type="evidence" value="ECO:0007669"/>
    <property type="project" value="InterPro"/>
</dbReference>
<keyword evidence="1" id="KW-0805">Transcription regulation</keyword>
<dbReference type="InterPro" id="IPR009057">
    <property type="entry name" value="Homeodomain-like_sf"/>
</dbReference>
<evidence type="ECO:0000256" key="3">
    <source>
        <dbReference type="ARBA" id="ARBA00023163"/>
    </source>
</evidence>
<dbReference type="Gene3D" id="1.10.10.60">
    <property type="entry name" value="Homeodomain-like"/>
    <property type="match status" value="2"/>
</dbReference>
<dbReference type="STRING" id="268407.PWYN_22830"/>
<dbReference type="PANTHER" id="PTHR43280:SF28">
    <property type="entry name" value="HTH-TYPE TRANSCRIPTIONAL ACTIVATOR RHAS"/>
    <property type="match status" value="1"/>
</dbReference>
<comment type="caution">
    <text evidence="5">The sequence shown here is derived from an EMBL/GenBank/DDBJ whole genome shotgun (WGS) entry which is preliminary data.</text>
</comment>
<protein>
    <recommendedName>
        <fullName evidence="4">HTH araC/xylS-type domain-containing protein</fullName>
    </recommendedName>
</protein>
<sequence length="293" mass="33829">MLPFSLIEMPRNLDRFPLFPYSVGRHIQYHHVRPTGFPSNQIFLIRSGIGLFRDLESGTEITLEPGMAFAFPQDRGHEYHPLSHEPWHVAFIGYHGSQAHHFLGDIGRQTSIPFRPDRFEECWKAIGQIWQTVNTQTANRQDEQSMQELSVTLYRLLLMLRQSESHHGVVGRQEFETVRNDALQKAIGLINEHFTEPLLISNLAGAVGYSVQHFQRLFLQEYGVTPHQYLQNLRLQRAVQMIMEDAEIPVQDIALHLGMETNYFIRVFRKTYGCTPGVMRRRLHPSEGGTPQA</sequence>
<dbReference type="GO" id="GO:0043565">
    <property type="term" value="F:sequence-specific DNA binding"/>
    <property type="evidence" value="ECO:0007669"/>
    <property type="project" value="InterPro"/>
</dbReference>
<name>A0A098M5Z2_9BACL</name>
<dbReference type="InterPro" id="IPR018062">
    <property type="entry name" value="HTH_AraC-typ_CS"/>
</dbReference>
<evidence type="ECO:0000256" key="2">
    <source>
        <dbReference type="ARBA" id="ARBA00023125"/>
    </source>
</evidence>
<dbReference type="SUPFAM" id="SSF51215">
    <property type="entry name" value="Regulatory protein AraC"/>
    <property type="match status" value="1"/>
</dbReference>
<dbReference type="InterPro" id="IPR003313">
    <property type="entry name" value="AraC-bd"/>
</dbReference>
<dbReference type="SMART" id="SM00342">
    <property type="entry name" value="HTH_ARAC"/>
    <property type="match status" value="1"/>
</dbReference>
<evidence type="ECO:0000259" key="4">
    <source>
        <dbReference type="PROSITE" id="PS01124"/>
    </source>
</evidence>
<dbReference type="InterPro" id="IPR037923">
    <property type="entry name" value="HTH-like"/>
</dbReference>
<dbReference type="Proteomes" id="UP000029734">
    <property type="component" value="Unassembled WGS sequence"/>
</dbReference>
<dbReference type="SUPFAM" id="SSF46689">
    <property type="entry name" value="Homeodomain-like"/>
    <property type="match status" value="2"/>
</dbReference>
<reference evidence="5 6" key="2">
    <citation type="submission" date="2014-10" db="EMBL/GenBank/DDBJ databases">
        <title>Comparative genomics of the Paenibacillus odorifer group.</title>
        <authorList>
            <person name="Tsai Y.-C."/>
            <person name="Martin N."/>
            <person name="Korlach J."/>
            <person name="Wiedmann M."/>
        </authorList>
    </citation>
    <scope>NUCLEOTIDE SEQUENCE [LARGE SCALE GENOMIC DNA]</scope>
    <source>
        <strain evidence="5 6">DSM 18334</strain>
    </source>
</reference>